<dbReference type="SUPFAM" id="SSF81606">
    <property type="entry name" value="PP2C-like"/>
    <property type="match status" value="1"/>
</dbReference>
<evidence type="ECO:0000313" key="3">
    <source>
        <dbReference type="EMBL" id="EIJ41172.1"/>
    </source>
</evidence>
<dbReference type="SMART" id="SM00065">
    <property type="entry name" value="GAF"/>
    <property type="match status" value="1"/>
</dbReference>
<dbReference type="Gene3D" id="1.10.510.10">
    <property type="entry name" value="Transferase(Phosphotransferase) domain 1"/>
    <property type="match status" value="1"/>
</dbReference>
<organism evidence="3 4">
    <name type="scientific">Beggiatoa alba B18LD</name>
    <dbReference type="NCBI Taxonomy" id="395493"/>
    <lineage>
        <taxon>Bacteria</taxon>
        <taxon>Pseudomonadati</taxon>
        <taxon>Pseudomonadota</taxon>
        <taxon>Gammaproteobacteria</taxon>
        <taxon>Thiotrichales</taxon>
        <taxon>Thiotrichaceae</taxon>
        <taxon>Beggiatoa</taxon>
    </lineage>
</organism>
<dbReference type="EMBL" id="JH600070">
    <property type="protein sequence ID" value="EIJ41172.1"/>
    <property type="molecule type" value="Genomic_DNA"/>
</dbReference>
<dbReference type="PROSITE" id="PS50011">
    <property type="entry name" value="PROTEIN_KINASE_DOM"/>
    <property type="match status" value="1"/>
</dbReference>
<dbReference type="Pfam" id="PF13191">
    <property type="entry name" value="AAA_16"/>
    <property type="match status" value="1"/>
</dbReference>
<dbReference type="eggNOG" id="COG3899">
    <property type="taxonomic scope" value="Bacteria"/>
</dbReference>
<dbReference type="InterPro" id="IPR036457">
    <property type="entry name" value="PPM-type-like_dom_sf"/>
</dbReference>
<dbReference type="SUPFAM" id="SSF55781">
    <property type="entry name" value="GAF domain-like"/>
    <property type="match status" value="1"/>
</dbReference>
<dbReference type="InterPro" id="IPR041664">
    <property type="entry name" value="AAA_16"/>
</dbReference>
<dbReference type="Pfam" id="PF01590">
    <property type="entry name" value="GAF"/>
    <property type="match status" value="1"/>
</dbReference>
<dbReference type="InterPro" id="IPR029016">
    <property type="entry name" value="GAF-like_dom_sf"/>
</dbReference>
<sequence>MLNLPNYQIQAQIYESANSIIYRGSRKKDNLKVILKVLKEDYPSPEELMRYRQEYEITRCLEEAECVIKAYDLEKIQNTLVIVLEDFGGESLKRLMVKRRLTVAEFLPLAIKIADSLDHLYADHVIHKDINPANIVWNPETNQLKIIDFGIASRLPRENPTLKSPEQLEGTLPYLSPEQTGRMNRVLDYRTDLYSLGITFYELLTGQVPFASNDLLEIIHGHIAKRPIPLHQLNPDIPLILSDIVMKLIAKNAEDRYQSAYGVKHDLQVCLANLQDLSSTNFELAQQDISGNFHLPQKLYGRENETQLLCQTFNTVSQGTSAFLLIAGYSGIGKTALVQEIYRPITAKRGYFCAGKFDQLQRNVPYSALIQAFKQFTQQILAESTTHLQQWQQRLINAIGRNGRVLSEVIPELELLLGELPAVPPLSPAEAQNRFNLVFQSFVQACCQAEHPLVIFLDDLQWADLASLNLLNLMVGNIPYLFLVGAYRDNEVNATHPLMKLINEMHVGEFVFKSVTLKPLGLPHITQFLMDTLSLRKETANAIAIQGLAELLLEKTGGNPFFLGEFVKTLYTEGLLTFNYQARVWQWDLSNIQARNITDNVVELMSAKVRKLPAKTQEVLKLAACLGNTFELPILAKIADQLVNETQTYLWQALAEGMIITVSNLYKFVHDRVQQSTYELIPDEDKPALHWRIGRLLLADNFAEERLFEVVDHLNIGSCLLDNTEKLVSTELNLLAAKRAKSSAAFDAALKYALFGLRLLDDNAWQHQYPLCLDLHCLATEMASLTGDSTQLNHCFTQVVQHARTPIDMAGVYESKIHGYMSEGKLQESLDIALEVLERLGLSLPTQPDDIAVKTALKELKAEYANIAIESLIDLPEMQDKTKLAIMRVITKATAAAYIGRPSLFLLFIIRQVQLSIHSGNTSESTYMYACYALLLCGFLNEIDEGYCFGQLAAKLLDKSGDKKFKSKTLEVVNGHVWHFKQSLKSTLPSLEQGYHSGLETGDLEYAGYNAFFFSCNAYFAGQELSNLARQMISYKEGMQRIHAEVGIRWQSSFLQAVLNLQGQAQSVPQLLDGDAFSQHETLALLQSTNNQSALAAFYVNTAILCYLFEDYEKALENCSLATIHKGGMFAMISVPVLNFYESLTCLQLYSRSNSRRQVILHEKVLENQKLLKTFASSAPMNHLHKYQLVEAELARVLGKQWLATQNYEQAIQTATKNEYVQEKALAYELAARFYLVQGMDKFAQTYLLDARYHYQQWGALAKVAQLEEKYVQWLNGTKTAPIIPTVHEVSTSTITVMGTRTRLRASNWLDLESVMKATQILSGEMVLSQLLEKMMHIVIENAGAERGLLILEQEGQWLIEAEGAFHTEEVTVLQSLALEGRVPTAIVNYVIRTRESVVLANARQEGMYTNNSYIQHHKLKSILCNPIIHQGKLTGVLYLENNMIDGAFTPARLKLLEMLSSQAAISLENALLYRTLEGKVATRTAELAEANQQIMALNTQLKAENLRMGAELSVARQLQQMVLPRYEELQQIKELDIACFMEPAEEVGGDYYEVLNHQGHIKIGIGDVTGHGLESGVLMLMVQTTVRALLLAGITCPSEFINIVNRTIYENAQRMRTDKNLTLSLLDYHNGTLQLTGQHEDVLVVRQNGDVERIDTQNLGFMIGLESDIGNWVTQKEIQLAKGDGIVLYTDGITEARNTQKQLYDIKRLCDVVSQHWHHNAEHIKQAIIDDVQQHIGQQKIADDITLLVLKQR</sequence>
<dbReference type="STRING" id="395493.BegalDRAFT_0250"/>
<dbReference type="OrthoDB" id="9801841at2"/>
<gene>
    <name evidence="3" type="ORF">BegalDRAFT_0250</name>
</gene>
<reference evidence="3 4" key="1">
    <citation type="submission" date="2011-11" db="EMBL/GenBank/DDBJ databases">
        <title>Improved High-Quality Draft sequence of Beggiatoa alba B18lD.</title>
        <authorList>
            <consortium name="US DOE Joint Genome Institute"/>
            <person name="Lucas S."/>
            <person name="Han J."/>
            <person name="Lapidus A."/>
            <person name="Cheng J.-F."/>
            <person name="Goodwin L."/>
            <person name="Pitluck S."/>
            <person name="Peters L."/>
            <person name="Mikhailova N."/>
            <person name="Held B."/>
            <person name="Detter J.C."/>
            <person name="Han C."/>
            <person name="Tapia R."/>
            <person name="Land M."/>
            <person name="Hauser L."/>
            <person name="Kyrpides N."/>
            <person name="Ivanova N."/>
            <person name="Pagani I."/>
            <person name="Samuel K."/>
            <person name="Teske A."/>
            <person name="Mueller J."/>
            <person name="Woyke T."/>
        </authorList>
    </citation>
    <scope>NUCLEOTIDE SEQUENCE [LARGE SCALE GENOMIC DNA]</scope>
    <source>
        <strain evidence="3 4">B18LD</strain>
    </source>
</reference>
<proteinExistence type="predicted"/>
<evidence type="ECO:0000259" key="2">
    <source>
        <dbReference type="PROSITE" id="PS50011"/>
    </source>
</evidence>
<dbReference type="InterPro" id="IPR053159">
    <property type="entry name" value="Hybrid_Histidine_Kinase"/>
</dbReference>
<dbReference type="SMART" id="SM00331">
    <property type="entry name" value="PP2C_SIG"/>
    <property type="match status" value="1"/>
</dbReference>
<dbReference type="HOGENOM" id="CLU_000445_34_2_6"/>
<accession>I3CC29</accession>
<dbReference type="eggNOG" id="COG0515">
    <property type="taxonomic scope" value="Bacteria"/>
</dbReference>
<dbReference type="InterPro" id="IPR011009">
    <property type="entry name" value="Kinase-like_dom_sf"/>
</dbReference>
<feature type="coiled-coil region" evidence="1">
    <location>
        <begin position="1474"/>
        <end position="1508"/>
    </location>
</feature>
<dbReference type="InterPro" id="IPR003018">
    <property type="entry name" value="GAF"/>
</dbReference>
<keyword evidence="1" id="KW-0175">Coiled coil</keyword>
<dbReference type="InterPro" id="IPR027417">
    <property type="entry name" value="P-loop_NTPase"/>
</dbReference>
<dbReference type="PANTHER" id="PTHR43642:SF1">
    <property type="entry name" value="HYBRID SIGNAL TRANSDUCTION HISTIDINE KINASE G"/>
    <property type="match status" value="1"/>
</dbReference>
<evidence type="ECO:0000256" key="1">
    <source>
        <dbReference type="SAM" id="Coils"/>
    </source>
</evidence>
<dbReference type="Pfam" id="PF07228">
    <property type="entry name" value="SpoIIE"/>
    <property type="match status" value="1"/>
</dbReference>
<dbReference type="GO" id="GO:0005524">
    <property type="term" value="F:ATP binding"/>
    <property type="evidence" value="ECO:0007669"/>
    <property type="project" value="InterPro"/>
</dbReference>
<name>I3CC29_9GAMM</name>
<dbReference type="GO" id="GO:0004672">
    <property type="term" value="F:protein kinase activity"/>
    <property type="evidence" value="ECO:0007669"/>
    <property type="project" value="InterPro"/>
</dbReference>
<dbReference type="eggNOG" id="COG2205">
    <property type="taxonomic scope" value="Bacteria"/>
</dbReference>
<dbReference type="SUPFAM" id="SSF56112">
    <property type="entry name" value="Protein kinase-like (PK-like)"/>
    <property type="match status" value="1"/>
</dbReference>
<dbReference type="PANTHER" id="PTHR43642">
    <property type="entry name" value="HYBRID SIGNAL TRANSDUCTION HISTIDINE KINASE G"/>
    <property type="match status" value="1"/>
</dbReference>
<dbReference type="InterPro" id="IPR001932">
    <property type="entry name" value="PPM-type_phosphatase-like_dom"/>
</dbReference>
<dbReference type="Gene3D" id="3.30.450.40">
    <property type="match status" value="1"/>
</dbReference>
<dbReference type="InterPro" id="IPR000719">
    <property type="entry name" value="Prot_kinase_dom"/>
</dbReference>
<feature type="domain" description="Protein kinase" evidence="2">
    <location>
        <begin position="7"/>
        <end position="268"/>
    </location>
</feature>
<dbReference type="SUPFAM" id="SSF52540">
    <property type="entry name" value="P-loop containing nucleoside triphosphate hydrolases"/>
    <property type="match status" value="1"/>
</dbReference>
<dbReference type="Pfam" id="PF00069">
    <property type="entry name" value="Pkinase"/>
    <property type="match status" value="1"/>
</dbReference>
<dbReference type="RefSeq" id="WP_002682861.1">
    <property type="nucleotide sequence ID" value="NZ_JH600070.1"/>
</dbReference>
<evidence type="ECO:0000313" key="4">
    <source>
        <dbReference type="Proteomes" id="UP000005744"/>
    </source>
</evidence>
<dbReference type="Proteomes" id="UP000005744">
    <property type="component" value="Unassembled WGS sequence"/>
</dbReference>
<dbReference type="CDD" id="cd14014">
    <property type="entry name" value="STKc_PknB_like"/>
    <property type="match status" value="1"/>
</dbReference>
<keyword evidence="4" id="KW-1185">Reference proteome</keyword>
<dbReference type="Gene3D" id="3.40.50.300">
    <property type="entry name" value="P-loop containing nucleotide triphosphate hydrolases"/>
    <property type="match status" value="1"/>
</dbReference>
<protein>
    <submittedName>
        <fullName evidence="3">Putative ATPase</fullName>
    </submittedName>
</protein>
<dbReference type="eggNOG" id="COG2208">
    <property type="taxonomic scope" value="Bacteria"/>
</dbReference>
<dbReference type="Gene3D" id="3.60.40.10">
    <property type="entry name" value="PPM-type phosphatase domain"/>
    <property type="match status" value="1"/>
</dbReference>